<organism evidence="2 3">
    <name type="scientific">Saccharothrix yanglingensis</name>
    <dbReference type="NCBI Taxonomy" id="659496"/>
    <lineage>
        <taxon>Bacteria</taxon>
        <taxon>Bacillati</taxon>
        <taxon>Actinomycetota</taxon>
        <taxon>Actinomycetes</taxon>
        <taxon>Pseudonocardiales</taxon>
        <taxon>Pseudonocardiaceae</taxon>
        <taxon>Saccharothrix</taxon>
    </lineage>
</organism>
<dbReference type="InterPro" id="IPR017517">
    <property type="entry name" value="Maleyloyr_isom"/>
</dbReference>
<dbReference type="Pfam" id="PF11716">
    <property type="entry name" value="MDMPI_N"/>
    <property type="match status" value="1"/>
</dbReference>
<dbReference type="NCBIfam" id="TIGR03083">
    <property type="entry name" value="maleylpyruvate isomerase family mycothiol-dependent enzyme"/>
    <property type="match status" value="1"/>
</dbReference>
<accession>A0ABU0X7Q7</accession>
<keyword evidence="3" id="KW-1185">Reference proteome</keyword>
<dbReference type="Proteomes" id="UP001225605">
    <property type="component" value="Unassembled WGS sequence"/>
</dbReference>
<dbReference type="PANTHER" id="PTHR40758">
    <property type="entry name" value="CONSERVED PROTEIN"/>
    <property type="match status" value="1"/>
</dbReference>
<evidence type="ECO:0000259" key="1">
    <source>
        <dbReference type="Pfam" id="PF11716"/>
    </source>
</evidence>
<sequence>MAGLSFDRYRTEIVTQTEQLVSQVDGADLATPVPTCPGWDLGRLLHHVGAGHRWVEEVVRSRAVEPLPDDALRVEPDEHPADHGTWLVEGARQLSDALGEAGPEAEVWTAAPGGKPVFWARRFTHETLVHRVDAALALGEPVEVAPEVAVDALDEWMELGALPEMVEFHPERRELLGPGRTLHLHATDADDAEWVVDLTGDRVTWRRAHEKSAVAVRGPVVDLLLTVYGRQAPPDVVGDRALLDFWLGRVSFG</sequence>
<evidence type="ECO:0000313" key="3">
    <source>
        <dbReference type="Proteomes" id="UP001225605"/>
    </source>
</evidence>
<reference evidence="2 3" key="1">
    <citation type="submission" date="2017-06" db="EMBL/GenBank/DDBJ databases">
        <title>Cultured bacterium strain Saccharothrix yanglingensis Hhs.015.</title>
        <authorList>
            <person name="Xia Y."/>
        </authorList>
    </citation>
    <scope>NUCLEOTIDE SEQUENCE [LARGE SCALE GENOMIC DNA]</scope>
    <source>
        <strain evidence="2 3">Hhs.015</strain>
    </source>
</reference>
<dbReference type="PANTHER" id="PTHR40758:SF1">
    <property type="entry name" value="CONSERVED PROTEIN"/>
    <property type="match status" value="1"/>
</dbReference>
<evidence type="ECO:0000313" key="2">
    <source>
        <dbReference type="EMBL" id="MDQ2588160.1"/>
    </source>
</evidence>
<dbReference type="InterPro" id="IPR034660">
    <property type="entry name" value="DinB/YfiT-like"/>
</dbReference>
<protein>
    <recommendedName>
        <fullName evidence="1">Mycothiol-dependent maleylpyruvate isomerase metal-binding domain-containing protein</fullName>
    </recommendedName>
</protein>
<comment type="caution">
    <text evidence="2">The sequence shown here is derived from an EMBL/GenBank/DDBJ whole genome shotgun (WGS) entry which is preliminary data.</text>
</comment>
<name>A0ABU0X7Q7_9PSEU</name>
<dbReference type="RefSeq" id="WP_306749798.1">
    <property type="nucleotide sequence ID" value="NZ_NSDM01000016.1"/>
</dbReference>
<gene>
    <name evidence="2" type="ORF">CKY47_30185</name>
</gene>
<feature type="domain" description="Mycothiol-dependent maleylpyruvate isomerase metal-binding" evidence="1">
    <location>
        <begin position="12"/>
        <end position="135"/>
    </location>
</feature>
<dbReference type="InterPro" id="IPR024344">
    <property type="entry name" value="MDMPI_metal-binding"/>
</dbReference>
<proteinExistence type="predicted"/>
<dbReference type="EMBL" id="NSDM01000016">
    <property type="protein sequence ID" value="MDQ2588160.1"/>
    <property type="molecule type" value="Genomic_DNA"/>
</dbReference>
<dbReference type="SUPFAM" id="SSF109854">
    <property type="entry name" value="DinB/YfiT-like putative metalloenzymes"/>
    <property type="match status" value="1"/>
</dbReference>